<keyword evidence="2" id="KW-1185">Reference proteome</keyword>
<evidence type="ECO:0000313" key="1">
    <source>
        <dbReference type="EMBL" id="KHG18179.1"/>
    </source>
</evidence>
<protein>
    <submittedName>
        <fullName evidence="1">Uncharacterized protein</fullName>
    </submittedName>
</protein>
<reference evidence="2" key="1">
    <citation type="submission" date="2014-09" db="EMBL/GenBank/DDBJ databases">
        <authorList>
            <person name="Mudge J."/>
            <person name="Ramaraj T."/>
            <person name="Lindquist I.E."/>
            <person name="Bharti A.K."/>
            <person name="Sundararajan A."/>
            <person name="Cameron C.T."/>
            <person name="Woodward J.E."/>
            <person name="May G.D."/>
            <person name="Brubaker C."/>
            <person name="Broadhvest J."/>
            <person name="Wilkins T.A."/>
        </authorList>
    </citation>
    <scope>NUCLEOTIDE SEQUENCE</scope>
    <source>
        <strain evidence="2">cv. AKA8401</strain>
    </source>
</reference>
<sequence length="27" mass="2837">MYGGIREENSAFDHAGNVDLSVAVITA</sequence>
<dbReference type="AlphaFoldDB" id="A0A0B0P215"/>
<evidence type="ECO:0000313" key="2">
    <source>
        <dbReference type="Proteomes" id="UP000032142"/>
    </source>
</evidence>
<name>A0A0B0P215_GOSAR</name>
<dbReference type="EMBL" id="KN410043">
    <property type="protein sequence ID" value="KHG18179.1"/>
    <property type="molecule type" value="Genomic_DNA"/>
</dbReference>
<dbReference type="Proteomes" id="UP000032142">
    <property type="component" value="Unassembled WGS sequence"/>
</dbReference>
<accession>A0A0B0P215</accession>
<proteinExistence type="predicted"/>
<organism evidence="1 2">
    <name type="scientific">Gossypium arboreum</name>
    <name type="common">Tree cotton</name>
    <name type="synonym">Gossypium nanking</name>
    <dbReference type="NCBI Taxonomy" id="29729"/>
    <lineage>
        <taxon>Eukaryota</taxon>
        <taxon>Viridiplantae</taxon>
        <taxon>Streptophyta</taxon>
        <taxon>Embryophyta</taxon>
        <taxon>Tracheophyta</taxon>
        <taxon>Spermatophyta</taxon>
        <taxon>Magnoliopsida</taxon>
        <taxon>eudicotyledons</taxon>
        <taxon>Gunneridae</taxon>
        <taxon>Pentapetalae</taxon>
        <taxon>rosids</taxon>
        <taxon>malvids</taxon>
        <taxon>Malvales</taxon>
        <taxon>Malvaceae</taxon>
        <taxon>Malvoideae</taxon>
        <taxon>Gossypium</taxon>
    </lineage>
</organism>
<gene>
    <name evidence="1" type="ORF">F383_10582</name>
</gene>